<dbReference type="OrthoDB" id="5421784at2759"/>
<feature type="region of interest" description="Disordered" evidence="1">
    <location>
        <begin position="145"/>
        <end position="181"/>
    </location>
</feature>
<reference evidence="3 4" key="1">
    <citation type="submission" date="2016-12" db="EMBL/GenBank/DDBJ databases">
        <title>The genomes of Aspergillus section Nigri reveals drivers in fungal speciation.</title>
        <authorList>
            <consortium name="DOE Joint Genome Institute"/>
            <person name="Vesth T.C."/>
            <person name="Nybo J."/>
            <person name="Theobald S."/>
            <person name="Brandl J."/>
            <person name="Frisvad J.C."/>
            <person name="Nielsen K.F."/>
            <person name="Lyhne E.K."/>
            <person name="Kogle M.E."/>
            <person name="Kuo A."/>
            <person name="Riley R."/>
            <person name="Clum A."/>
            <person name="Nolan M."/>
            <person name="Lipzen A."/>
            <person name="Salamov A."/>
            <person name="Henrissat B."/>
            <person name="Wiebenga A."/>
            <person name="De Vries R.P."/>
            <person name="Grigoriev I.V."/>
            <person name="Mortensen U.H."/>
            <person name="Andersen M.R."/>
            <person name="Baker S.E."/>
        </authorList>
    </citation>
    <scope>NUCLEOTIDE SEQUENCE [LARGE SCALE GENOMIC DNA]</scope>
    <source>
        <strain evidence="3 4">CBS 117.55</strain>
    </source>
</reference>
<feature type="compositionally biased region" description="Basic residues" evidence="1">
    <location>
        <begin position="1"/>
        <end position="18"/>
    </location>
</feature>
<keyword evidence="4" id="KW-1185">Reference proteome</keyword>
<gene>
    <name evidence="3" type="ORF">BO70DRAFT_357471</name>
</gene>
<dbReference type="EMBL" id="MSFL01000001">
    <property type="protein sequence ID" value="PWY92355.1"/>
    <property type="molecule type" value="Genomic_DNA"/>
</dbReference>
<feature type="transmembrane region" description="Helical" evidence="2">
    <location>
        <begin position="333"/>
        <end position="355"/>
    </location>
</feature>
<feature type="compositionally biased region" description="Polar residues" evidence="1">
    <location>
        <begin position="467"/>
        <end position="476"/>
    </location>
</feature>
<dbReference type="Proteomes" id="UP000247233">
    <property type="component" value="Unassembled WGS sequence"/>
</dbReference>
<feature type="compositionally biased region" description="Low complexity" evidence="1">
    <location>
        <begin position="303"/>
        <end position="317"/>
    </location>
</feature>
<comment type="caution">
    <text evidence="3">The sequence shown here is derived from an EMBL/GenBank/DDBJ whole genome shotgun (WGS) entry which is preliminary data.</text>
</comment>
<keyword evidence="2" id="KW-1133">Transmembrane helix</keyword>
<dbReference type="GeneID" id="37064288"/>
<dbReference type="STRING" id="1448321.A0A317X1X9"/>
<evidence type="ECO:0000256" key="2">
    <source>
        <dbReference type="SAM" id="Phobius"/>
    </source>
</evidence>
<evidence type="ECO:0000313" key="4">
    <source>
        <dbReference type="Proteomes" id="UP000247233"/>
    </source>
</evidence>
<evidence type="ECO:0000256" key="1">
    <source>
        <dbReference type="SAM" id="MobiDB-lite"/>
    </source>
</evidence>
<feature type="region of interest" description="Disordered" evidence="1">
    <location>
        <begin position="297"/>
        <end position="324"/>
    </location>
</feature>
<keyword evidence="2" id="KW-0812">Transmembrane</keyword>
<feature type="region of interest" description="Disordered" evidence="1">
    <location>
        <begin position="495"/>
        <end position="558"/>
    </location>
</feature>
<proteinExistence type="predicted"/>
<dbReference type="AlphaFoldDB" id="A0A317X1X9"/>
<feature type="region of interest" description="Disordered" evidence="1">
    <location>
        <begin position="456"/>
        <end position="481"/>
    </location>
</feature>
<feature type="compositionally biased region" description="Polar residues" evidence="1">
    <location>
        <begin position="149"/>
        <end position="181"/>
    </location>
</feature>
<feature type="region of interest" description="Disordered" evidence="1">
    <location>
        <begin position="1"/>
        <end position="79"/>
    </location>
</feature>
<keyword evidence="2" id="KW-0472">Membrane</keyword>
<dbReference type="VEuPathDB" id="FungiDB:BO70DRAFT_357471"/>
<evidence type="ECO:0000313" key="3">
    <source>
        <dbReference type="EMBL" id="PWY92355.1"/>
    </source>
</evidence>
<protein>
    <submittedName>
        <fullName evidence="3">Uncharacterized protein</fullName>
    </submittedName>
</protein>
<feature type="compositionally biased region" description="Basic and acidic residues" evidence="1">
    <location>
        <begin position="48"/>
        <end position="73"/>
    </location>
</feature>
<organism evidence="3 4">
    <name type="scientific">Aspergillus heteromorphus CBS 117.55</name>
    <dbReference type="NCBI Taxonomy" id="1448321"/>
    <lineage>
        <taxon>Eukaryota</taxon>
        <taxon>Fungi</taxon>
        <taxon>Dikarya</taxon>
        <taxon>Ascomycota</taxon>
        <taxon>Pezizomycotina</taxon>
        <taxon>Eurotiomycetes</taxon>
        <taxon>Eurotiomycetidae</taxon>
        <taxon>Eurotiales</taxon>
        <taxon>Aspergillaceae</taxon>
        <taxon>Aspergillus</taxon>
        <taxon>Aspergillus subgen. Circumdati</taxon>
    </lineage>
</organism>
<name>A0A317X1X9_9EURO</name>
<dbReference type="RefSeq" id="XP_025404094.1">
    <property type="nucleotide sequence ID" value="XM_025542051.1"/>
</dbReference>
<accession>A0A317X1X9</accession>
<sequence>MAHHGTSHTRYNRMMRKKSQPDSGSYGDADQQPDSPTAISPEPVVYGLKDELILDRDHQKQDTDASLLEKRQQSDTLANDQTTVSATVINVVDHNSQAASSGTSATPPTTVSDESTVAATSGVSTEAESIIVSLSASISVADNPHPSPAYSSPTADTPAVTSTREASSTAPLASSSIPSKTSTPLFGVAGSAATAHPSMVSGKPSSAFSDYSPSQTQGSNSGSGSGSGSGTAVSSGSGSAWVFGSGSQSTNTATGTATTTTSSYTGSVTSATDTYISSGSSSTDSFYGTWSTGSSGGAGGSGATATGNAPLSTSSGSSSGGSGVLSNQAKGKIAGGVVGGVAAAMIVFVIVAWLLRRKKKGMQGLLPSGTGALPAPDTAATATTEGSFTRMGEMASRRSSNDPLFTASYFAPAFMKRWRQSHMTTRTEDSVSSEPSERGFQKIAGRKIPSVLHSGGDGYGGGFEPGSPTTSETFSAGSPAEETAGRMMVFRPSPARTASANASLHSEHMGPRPVSQVPQIHVSEAGPLSPTMPKRPDALGRSHPSFDGSRGSRFTESI</sequence>
<feature type="region of interest" description="Disordered" evidence="1">
    <location>
        <begin position="196"/>
        <end position="237"/>
    </location>
</feature>